<dbReference type="AlphaFoldDB" id="A0A8J6NCT8"/>
<name>A0A8J6NCT8_9BACT</name>
<dbReference type="Proteomes" id="UP000614424">
    <property type="component" value="Unassembled WGS sequence"/>
</dbReference>
<evidence type="ECO:0000256" key="2">
    <source>
        <dbReference type="ARBA" id="ARBA00022679"/>
    </source>
</evidence>
<keyword evidence="2 3" id="KW-0808">Transferase</keyword>
<reference evidence="3 4" key="1">
    <citation type="submission" date="2020-08" db="EMBL/GenBank/DDBJ databases">
        <title>Bridging the membrane lipid divide: bacteria of the FCB group superphylum have the potential to synthesize archaeal ether lipids.</title>
        <authorList>
            <person name="Villanueva L."/>
            <person name="Von Meijenfeldt F.A.B."/>
            <person name="Westbye A.B."/>
            <person name="Yadav S."/>
            <person name="Hopmans E.C."/>
            <person name="Dutilh B.E."/>
            <person name="Sinninghe Damste J.S."/>
        </authorList>
    </citation>
    <scope>NUCLEOTIDE SEQUENCE [LARGE SCALE GENOMIC DNA]</scope>
    <source>
        <strain evidence="3">NIOZ-UU47</strain>
    </source>
</reference>
<dbReference type="CDD" id="cd02440">
    <property type="entry name" value="AdoMet_MTases"/>
    <property type="match status" value="1"/>
</dbReference>
<dbReference type="PIRSF" id="PIRSF004553">
    <property type="entry name" value="CHP00095"/>
    <property type="match status" value="1"/>
</dbReference>
<dbReference type="PROSITE" id="PS00092">
    <property type="entry name" value="N6_MTASE"/>
    <property type="match status" value="1"/>
</dbReference>
<evidence type="ECO:0000313" key="4">
    <source>
        <dbReference type="Proteomes" id="UP000614424"/>
    </source>
</evidence>
<dbReference type="PANTHER" id="PTHR43542">
    <property type="entry name" value="METHYLTRANSFERASE"/>
    <property type="match status" value="1"/>
</dbReference>
<dbReference type="PANTHER" id="PTHR43542:SF1">
    <property type="entry name" value="METHYLTRANSFERASE"/>
    <property type="match status" value="1"/>
</dbReference>
<accession>A0A8J6NCT8</accession>
<proteinExistence type="predicted"/>
<dbReference type="NCBIfam" id="TIGR00095">
    <property type="entry name" value="16S rRNA (guanine(966)-N(2))-methyltransferase RsmD"/>
    <property type="match status" value="1"/>
</dbReference>
<evidence type="ECO:0000256" key="1">
    <source>
        <dbReference type="ARBA" id="ARBA00022603"/>
    </source>
</evidence>
<dbReference type="GO" id="GO:0052913">
    <property type="term" value="F:16S rRNA (guanine(966)-N(2))-methyltransferase activity"/>
    <property type="evidence" value="ECO:0007669"/>
    <property type="project" value="UniProtKB-EC"/>
</dbReference>
<evidence type="ECO:0000313" key="3">
    <source>
        <dbReference type="EMBL" id="MBC8317035.1"/>
    </source>
</evidence>
<keyword evidence="1 3" id="KW-0489">Methyltransferase</keyword>
<organism evidence="3 4">
    <name type="scientific">Candidatus Desulfobia pelagia</name>
    <dbReference type="NCBI Taxonomy" id="2841692"/>
    <lineage>
        <taxon>Bacteria</taxon>
        <taxon>Pseudomonadati</taxon>
        <taxon>Thermodesulfobacteriota</taxon>
        <taxon>Desulfobulbia</taxon>
        <taxon>Desulfobulbales</taxon>
        <taxon>Desulfobulbaceae</taxon>
        <taxon>Candidatus Desulfobia</taxon>
    </lineage>
</organism>
<protein>
    <submittedName>
        <fullName evidence="3">16S rRNA (Guanine(966)-N(2))-methyltransferase RsmD</fullName>
        <ecNumber evidence="3">2.1.1.171</ecNumber>
    </submittedName>
</protein>
<dbReference type="EMBL" id="JACNJZ010000065">
    <property type="protein sequence ID" value="MBC8317035.1"/>
    <property type="molecule type" value="Genomic_DNA"/>
</dbReference>
<sequence length="194" mass="21033">MRIIAGTARGRKLVSPGSKGGKNEIRPTADRAREALFNILGNAVRDARVLDLFSGTGALGLEALSRGAFSSLFIDNSPTAIGLIRKNIDLTGFSGKAEVLQRDLARNCGVDNSNVPDGGFSLVFLDPPYRTRLAENLLDILGEGVFLKSGCIVVAESDSGDSLPDKTGMLECYDKRQYGETGFWFYLFSYKEIK</sequence>
<dbReference type="GO" id="GO:0003676">
    <property type="term" value="F:nucleic acid binding"/>
    <property type="evidence" value="ECO:0007669"/>
    <property type="project" value="InterPro"/>
</dbReference>
<dbReference type="EC" id="2.1.1.171" evidence="3"/>
<dbReference type="InterPro" id="IPR029063">
    <property type="entry name" value="SAM-dependent_MTases_sf"/>
</dbReference>
<dbReference type="InterPro" id="IPR004398">
    <property type="entry name" value="RNA_MeTrfase_RsmD"/>
</dbReference>
<gene>
    <name evidence="3" type="primary">rsmD</name>
    <name evidence="3" type="ORF">H8E41_03955</name>
</gene>
<dbReference type="SUPFAM" id="SSF53335">
    <property type="entry name" value="S-adenosyl-L-methionine-dependent methyltransferases"/>
    <property type="match status" value="1"/>
</dbReference>
<dbReference type="Gene3D" id="3.40.50.150">
    <property type="entry name" value="Vaccinia Virus protein VP39"/>
    <property type="match status" value="1"/>
</dbReference>
<comment type="caution">
    <text evidence="3">The sequence shown here is derived from an EMBL/GenBank/DDBJ whole genome shotgun (WGS) entry which is preliminary data.</text>
</comment>
<dbReference type="InterPro" id="IPR002052">
    <property type="entry name" value="DNA_methylase_N6_adenine_CS"/>
</dbReference>
<dbReference type="Pfam" id="PF03602">
    <property type="entry name" value="Cons_hypoth95"/>
    <property type="match status" value="1"/>
</dbReference>